<dbReference type="PANTHER" id="PTHR12526">
    <property type="entry name" value="GLYCOSYLTRANSFERASE"/>
    <property type="match status" value="1"/>
</dbReference>
<dbReference type="CDD" id="cd03801">
    <property type="entry name" value="GT4_PimA-like"/>
    <property type="match status" value="1"/>
</dbReference>
<dbReference type="InterPro" id="IPR028098">
    <property type="entry name" value="Glyco_trans_4-like_N"/>
</dbReference>
<feature type="domain" description="Glycosyl transferase family 1" evidence="1">
    <location>
        <begin position="195"/>
        <end position="366"/>
    </location>
</feature>
<dbReference type="Pfam" id="PF00534">
    <property type="entry name" value="Glycos_transf_1"/>
    <property type="match status" value="1"/>
</dbReference>
<feature type="domain" description="Glycosyltransferase subfamily 4-like N-terminal" evidence="2">
    <location>
        <begin position="15"/>
        <end position="185"/>
    </location>
</feature>
<dbReference type="EMBL" id="CP000557">
    <property type="protein sequence ID" value="ABO68442.1"/>
    <property type="molecule type" value="Genomic_DNA"/>
</dbReference>
<evidence type="ECO:0000313" key="3">
    <source>
        <dbReference type="EMBL" id="ABO68442.1"/>
    </source>
</evidence>
<dbReference type="SUPFAM" id="SSF53756">
    <property type="entry name" value="UDP-Glycosyltransferase/glycogen phosphorylase"/>
    <property type="match status" value="1"/>
</dbReference>
<accession>A4ISY8</accession>
<name>A4ISY8_GEOTN</name>
<dbReference type="GeneID" id="87622758"/>
<dbReference type="HOGENOM" id="CLU_009583_2_5_9"/>
<gene>
    <name evidence="3" type="ordered locus">GTNG_3097</name>
</gene>
<organism evidence="3 4">
    <name type="scientific">Geobacillus thermodenitrificans (strain NG80-2)</name>
    <dbReference type="NCBI Taxonomy" id="420246"/>
    <lineage>
        <taxon>Bacteria</taxon>
        <taxon>Bacillati</taxon>
        <taxon>Bacillota</taxon>
        <taxon>Bacilli</taxon>
        <taxon>Bacillales</taxon>
        <taxon>Anoxybacillaceae</taxon>
        <taxon>Geobacillus</taxon>
    </lineage>
</organism>
<dbReference type="Pfam" id="PF13439">
    <property type="entry name" value="Glyco_transf_4"/>
    <property type="match status" value="1"/>
</dbReference>
<protein>
    <submittedName>
        <fullName evidence="3">Predicted glycosyltransferase</fullName>
    </submittedName>
</protein>
<keyword evidence="3" id="KW-0808">Transferase</keyword>
<evidence type="ECO:0000259" key="2">
    <source>
        <dbReference type="Pfam" id="PF13439"/>
    </source>
</evidence>
<dbReference type="RefSeq" id="WP_011888240.1">
    <property type="nucleotide sequence ID" value="NC_009328.1"/>
</dbReference>
<dbReference type="eggNOG" id="COG0438">
    <property type="taxonomic scope" value="Bacteria"/>
</dbReference>
<evidence type="ECO:0000259" key="1">
    <source>
        <dbReference type="Pfam" id="PF00534"/>
    </source>
</evidence>
<dbReference type="Proteomes" id="UP000001578">
    <property type="component" value="Chromosome"/>
</dbReference>
<proteinExistence type="predicted"/>
<dbReference type="Gene3D" id="3.40.50.2000">
    <property type="entry name" value="Glycogen Phosphorylase B"/>
    <property type="match status" value="2"/>
</dbReference>
<dbReference type="CAZy" id="GT4">
    <property type="family name" value="Glycosyltransferase Family 4"/>
</dbReference>
<evidence type="ECO:0000313" key="4">
    <source>
        <dbReference type="Proteomes" id="UP000001578"/>
    </source>
</evidence>
<dbReference type="InterPro" id="IPR001296">
    <property type="entry name" value="Glyco_trans_1"/>
</dbReference>
<dbReference type="AlphaFoldDB" id="A4ISY8"/>
<dbReference type="KEGG" id="gtn:GTNG_3097"/>
<sequence length="391" mass="42912">MNILLATVFDYPHAGGLSTHVTTLKAGLEARGHRVDIVSFSDVPPAKQMVLAKGPSFLLNKVSKGTGIIWSHAVRQRLLSRLIADKAANERYDVINAQEVFATLAALPSGIPTVTTVHGYMTYEAISRGAVVEGSEQAQHLLEKEIEAYTKTRKIITVDQRIKKYVREKAGVEATAIRNFIDVDRFKPEKSNRLAYRKKHGLPEDAAVIFVPRRLTKKNGVIYPAIALPHVLEKYPNAMLIYAGMGEAYEELKSLIEQQGLSEKAKLLGAIPHETMTEYYALSDIVLVPSVHSAGVEEATSISALEAMGSGSPLIASAVGGLKEIVSHRQDGLLVEEKNVDELAQAIIELLDHPEFGQQLAQAARRKIEDEYSHLSAAKKYEDIYRAALAP</sequence>
<dbReference type="GO" id="GO:0016757">
    <property type="term" value="F:glycosyltransferase activity"/>
    <property type="evidence" value="ECO:0007669"/>
    <property type="project" value="InterPro"/>
</dbReference>
<reference evidence="3 4" key="1">
    <citation type="journal article" date="2007" name="Proc. Natl. Acad. Sci. U.S.A.">
        <title>Genome and proteome of long-chain alkane degrading Geobacillus thermodenitrificans NG80-2 isolated from a deep-subsurface oil reservoir.</title>
        <authorList>
            <person name="Feng L."/>
            <person name="Wang W."/>
            <person name="Cheng J."/>
            <person name="Ren Y."/>
            <person name="Zhao G."/>
            <person name="Gao C."/>
            <person name="Tang Y."/>
            <person name="Liu X."/>
            <person name="Han W."/>
            <person name="Peng X."/>
            <person name="Liu R."/>
            <person name="Wang L."/>
        </authorList>
    </citation>
    <scope>NUCLEOTIDE SEQUENCE [LARGE SCALE GENOMIC DNA]</scope>
    <source>
        <strain evidence="3 4">NG80-2</strain>
    </source>
</reference>